<feature type="region of interest" description="Disordered" evidence="1">
    <location>
        <begin position="341"/>
        <end position="376"/>
    </location>
</feature>
<dbReference type="InterPro" id="IPR011086">
    <property type="entry name" value="DUF1521"/>
</dbReference>
<protein>
    <recommendedName>
        <fullName evidence="2">DUF1521 domain-containing protein</fullName>
    </recommendedName>
</protein>
<evidence type="ECO:0000313" key="3">
    <source>
        <dbReference type="EMBL" id="KRQ97745.1"/>
    </source>
</evidence>
<dbReference type="Proteomes" id="UP000051913">
    <property type="component" value="Unassembled WGS sequence"/>
</dbReference>
<feature type="compositionally biased region" description="Basic and acidic residues" evidence="1">
    <location>
        <begin position="94"/>
        <end position="106"/>
    </location>
</feature>
<comment type="caution">
    <text evidence="3">The sequence shown here is derived from an EMBL/GenBank/DDBJ whole genome shotgun (WGS) entry which is preliminary data.</text>
</comment>
<keyword evidence="4" id="KW-1185">Reference proteome</keyword>
<dbReference type="EMBL" id="LLXX01000182">
    <property type="protein sequence ID" value="KRQ97745.1"/>
    <property type="molecule type" value="Genomic_DNA"/>
</dbReference>
<name>A0A0R3KQ65_9BRAD</name>
<feature type="compositionally biased region" description="Low complexity" evidence="1">
    <location>
        <begin position="114"/>
        <end position="136"/>
    </location>
</feature>
<dbReference type="AlphaFoldDB" id="A0A0R3KQ65"/>
<dbReference type="RefSeq" id="WP_057854400.1">
    <property type="nucleotide sequence ID" value="NZ_LLXX01000182.1"/>
</dbReference>
<evidence type="ECO:0000313" key="4">
    <source>
        <dbReference type="Proteomes" id="UP000051913"/>
    </source>
</evidence>
<dbReference type="Pfam" id="PF07481">
    <property type="entry name" value="DUF1521"/>
    <property type="match status" value="1"/>
</dbReference>
<proteinExistence type="predicted"/>
<feature type="region of interest" description="Disordered" evidence="1">
    <location>
        <begin position="94"/>
        <end position="139"/>
    </location>
</feature>
<evidence type="ECO:0000259" key="2">
    <source>
        <dbReference type="Pfam" id="PF07481"/>
    </source>
</evidence>
<accession>A0A0R3KQ65</accession>
<sequence>MITDVAQHMIGNADRLRQLAGGGVQQNEQQDVASIFSNILKSAGQSGAQWSDGERVRLITGALDFVSAGQDPNAQGAALQSFSGLVRRLASDDVLGRGGRRPDDHCGCNGSGGAEPTEPTTPPSSGGSSGCPSGEPFKVNGNTVDTGRYCITASNERKGQLEVTDKQTGKKFKVWGDPHIETGDGDKTDFHRKAATFELPDGTKITIDPTNGEGKTYIEKVAITRGDQAAEMTGFRGDLKTELKSGQGQCLDQQYEDGTVMKTKNGEIDDLVLPNGQEITGNNIKDIDGFAGTGPTQGAGTDDQILQNLNGVIDGLNLSPQEKEALKTVVSLLGRVMNGAGSVGGGQQPQPIAAPRADEGGEAAPAQQQSGAGGGPFDQIMSALSSLIGRLNLPQNEKDALTTVVSLLGRLLGGAGGGQQDIPQAA</sequence>
<evidence type="ECO:0000256" key="1">
    <source>
        <dbReference type="SAM" id="MobiDB-lite"/>
    </source>
</evidence>
<organism evidence="3 4">
    <name type="scientific">Bradyrhizobium valentinum</name>
    <dbReference type="NCBI Taxonomy" id="1518501"/>
    <lineage>
        <taxon>Bacteria</taxon>
        <taxon>Pseudomonadati</taxon>
        <taxon>Pseudomonadota</taxon>
        <taxon>Alphaproteobacteria</taxon>
        <taxon>Hyphomicrobiales</taxon>
        <taxon>Nitrobacteraceae</taxon>
        <taxon>Bradyrhizobium</taxon>
    </lineage>
</organism>
<reference evidence="3 4" key="1">
    <citation type="submission" date="2014-03" db="EMBL/GenBank/DDBJ databases">
        <title>Bradyrhizobium valentinum sp. nov., isolated from effective nodules of Lupinus mariae-josephae, a lupine endemic of basic-lime soils in Eastern Spain.</title>
        <authorList>
            <person name="Duran D."/>
            <person name="Rey L."/>
            <person name="Navarro A."/>
            <person name="Busquets A."/>
            <person name="Imperial J."/>
            <person name="Ruiz-Argueso T."/>
        </authorList>
    </citation>
    <scope>NUCLEOTIDE SEQUENCE [LARGE SCALE GENOMIC DNA]</scope>
    <source>
        <strain evidence="3 4">LmjM3</strain>
    </source>
</reference>
<feature type="domain" description="DUF1521" evidence="2">
    <location>
        <begin position="146"/>
        <end position="264"/>
    </location>
</feature>
<gene>
    <name evidence="3" type="ORF">CP49_17970</name>
</gene>